<evidence type="ECO:0000313" key="3">
    <source>
        <dbReference type="Proteomes" id="UP000285138"/>
    </source>
</evidence>
<organism evidence="2 3">
    <name type="scientific">Candidatus Syntrophonatronum acetioxidans</name>
    <dbReference type="NCBI Taxonomy" id="1795816"/>
    <lineage>
        <taxon>Bacteria</taxon>
        <taxon>Bacillati</taxon>
        <taxon>Bacillota</taxon>
        <taxon>Clostridia</taxon>
        <taxon>Eubacteriales</taxon>
        <taxon>Syntrophomonadaceae</taxon>
        <taxon>Candidatus Syntrophonatronum</taxon>
    </lineage>
</organism>
<dbReference type="EMBL" id="QZAA01000012">
    <property type="protein sequence ID" value="RQD78553.1"/>
    <property type="molecule type" value="Genomic_DNA"/>
</dbReference>
<gene>
    <name evidence="2" type="ORF">D5R97_00195</name>
</gene>
<dbReference type="InterPro" id="IPR004518">
    <property type="entry name" value="MazG-like_dom"/>
</dbReference>
<keyword evidence="2" id="KW-0378">Hydrolase</keyword>
<dbReference type="Pfam" id="PF03819">
    <property type="entry name" value="MazG"/>
    <property type="match status" value="2"/>
</dbReference>
<dbReference type="GO" id="GO:0006950">
    <property type="term" value="P:response to stress"/>
    <property type="evidence" value="ECO:0007669"/>
    <property type="project" value="UniProtKB-ARBA"/>
</dbReference>
<dbReference type="InterPro" id="IPR048015">
    <property type="entry name" value="NTP-PPase_MazG-like_N"/>
</dbReference>
<dbReference type="AlphaFoldDB" id="A0A424YJC0"/>
<proteinExistence type="predicted"/>
<protein>
    <submittedName>
        <fullName evidence="2">Nucleoside triphosphate pyrophosphohydrolase</fullName>
    </submittedName>
</protein>
<dbReference type="Gene3D" id="1.10.287.1080">
    <property type="entry name" value="MazG-like"/>
    <property type="match status" value="2"/>
</dbReference>
<dbReference type="FunFam" id="1.10.287.1080:FF:000003">
    <property type="entry name" value="Nucleoside triphosphate pyrophosphohydrolase"/>
    <property type="match status" value="1"/>
</dbReference>
<dbReference type="NCBIfam" id="NF007113">
    <property type="entry name" value="PRK09562.1"/>
    <property type="match status" value="1"/>
</dbReference>
<dbReference type="Proteomes" id="UP000285138">
    <property type="component" value="Unassembled WGS sequence"/>
</dbReference>
<dbReference type="SUPFAM" id="SSF101386">
    <property type="entry name" value="all-alpha NTP pyrophosphatases"/>
    <property type="match status" value="2"/>
</dbReference>
<feature type="domain" description="NTP pyrophosphohydrolase MazG-like" evidence="1">
    <location>
        <begin position="48"/>
        <end position="121"/>
    </location>
</feature>
<sequence length="276" mass="32111">MVIVPEGTISQDNLKKEEEVKADKALSSLIQAMAKLRAPQGCPWDQKQDHKSLRPYLIEEAYEVVHAIDQEDMEALCEELGDLLLQVVFHSQLAGEKGAFTMEQVIEKIYEKIVRRHPHVFGKERVEDPDQVSFNWSEIKLKEKNKKSKFSRPAGLPALKQAQKVQQQAARYGFDWDHIADAWEKVKEELKELEKVYNKGERDKIEEEIGDLIFAIVNISRFLKIDAELALGATVDKFLRRMHHIEERIEKEGKDFNHYNLEELDKFWEDAKKKGL</sequence>
<dbReference type="GO" id="GO:0006203">
    <property type="term" value="P:dGTP catabolic process"/>
    <property type="evidence" value="ECO:0007669"/>
    <property type="project" value="TreeGrafter"/>
</dbReference>
<accession>A0A424YJC0</accession>
<dbReference type="CDD" id="cd11528">
    <property type="entry name" value="NTP-PPase_MazG_Nterm"/>
    <property type="match status" value="1"/>
</dbReference>
<dbReference type="GO" id="GO:0046076">
    <property type="term" value="P:dTTP catabolic process"/>
    <property type="evidence" value="ECO:0007669"/>
    <property type="project" value="TreeGrafter"/>
</dbReference>
<name>A0A424YJC0_9FIRM</name>
<dbReference type="PANTHER" id="PTHR30522:SF0">
    <property type="entry name" value="NUCLEOSIDE TRIPHOSPHATE PYROPHOSPHOHYDROLASE"/>
    <property type="match status" value="1"/>
</dbReference>
<evidence type="ECO:0000313" key="2">
    <source>
        <dbReference type="EMBL" id="RQD78553.1"/>
    </source>
</evidence>
<dbReference type="GO" id="GO:0046052">
    <property type="term" value="P:UTP catabolic process"/>
    <property type="evidence" value="ECO:0007669"/>
    <property type="project" value="TreeGrafter"/>
</dbReference>
<dbReference type="GO" id="GO:0046061">
    <property type="term" value="P:dATP catabolic process"/>
    <property type="evidence" value="ECO:0007669"/>
    <property type="project" value="TreeGrafter"/>
</dbReference>
<dbReference type="GO" id="GO:0046081">
    <property type="term" value="P:dUTP catabolic process"/>
    <property type="evidence" value="ECO:0007669"/>
    <property type="project" value="TreeGrafter"/>
</dbReference>
<evidence type="ECO:0000259" key="1">
    <source>
        <dbReference type="Pfam" id="PF03819"/>
    </source>
</evidence>
<dbReference type="CDD" id="cd11529">
    <property type="entry name" value="NTP-PPase_MazG_Cterm"/>
    <property type="match status" value="1"/>
</dbReference>
<dbReference type="InterPro" id="IPR048011">
    <property type="entry name" value="NTP-PPase_MazG-like_C"/>
</dbReference>
<dbReference type="PANTHER" id="PTHR30522">
    <property type="entry name" value="NUCLEOSIDE TRIPHOSPHATE PYROPHOSPHOHYDROLASE"/>
    <property type="match status" value="1"/>
</dbReference>
<dbReference type="InterPro" id="IPR011551">
    <property type="entry name" value="NTP_PyrPHydrolase_MazG"/>
</dbReference>
<dbReference type="GO" id="GO:0046047">
    <property type="term" value="P:TTP catabolic process"/>
    <property type="evidence" value="ECO:0007669"/>
    <property type="project" value="TreeGrafter"/>
</dbReference>
<feature type="domain" description="NTP pyrophosphohydrolase MazG-like" evidence="1">
    <location>
        <begin position="185"/>
        <end position="244"/>
    </location>
</feature>
<comment type="caution">
    <text evidence="2">The sequence shown here is derived from an EMBL/GenBank/DDBJ whole genome shotgun (WGS) entry which is preliminary data.</text>
</comment>
<reference evidence="2 3" key="1">
    <citation type="submission" date="2018-08" db="EMBL/GenBank/DDBJ databases">
        <title>The metabolism and importance of syntrophic acetate oxidation coupled to methane or sulfide production in haloalkaline environments.</title>
        <authorList>
            <person name="Timmers P.H.A."/>
            <person name="Vavourakis C.D."/>
            <person name="Sorokin D.Y."/>
            <person name="Sinninghe Damste J.S."/>
            <person name="Muyzer G."/>
            <person name="Stams A.J.M."/>
            <person name="Plugge C.M."/>
        </authorList>
    </citation>
    <scope>NUCLEOTIDE SEQUENCE [LARGE SCALE GENOMIC DNA]</scope>
    <source>
        <strain evidence="2">MSAO_Bac1</strain>
    </source>
</reference>
<dbReference type="NCBIfam" id="TIGR00444">
    <property type="entry name" value="mazG"/>
    <property type="match status" value="1"/>
</dbReference>
<dbReference type="FunFam" id="1.10.287.1080:FF:000001">
    <property type="entry name" value="Nucleoside triphosphate pyrophosphohydrolase"/>
    <property type="match status" value="1"/>
</dbReference>
<dbReference type="GO" id="GO:0047429">
    <property type="term" value="F:nucleoside triphosphate diphosphatase activity"/>
    <property type="evidence" value="ECO:0007669"/>
    <property type="project" value="InterPro"/>
</dbReference>